<dbReference type="SUPFAM" id="SSF54814">
    <property type="entry name" value="Prokaryotic type KH domain (KH-domain type II)"/>
    <property type="match status" value="2"/>
</dbReference>
<dbReference type="Gene3D" id="2.40.50.140">
    <property type="entry name" value="Nucleic acid-binding proteins"/>
    <property type="match status" value="1"/>
</dbReference>
<feature type="domain" description="Transcription factor NusA N-terminal" evidence="9">
    <location>
        <begin position="19"/>
        <end position="139"/>
    </location>
</feature>
<evidence type="ECO:0000259" key="9">
    <source>
        <dbReference type="Pfam" id="PF08529"/>
    </source>
</evidence>
<name>Q0H8S9_SPIKU</name>
<dbReference type="SUPFAM" id="SSF69705">
    <property type="entry name" value="Transcription factor NusA, N-terminal domain"/>
    <property type="match status" value="1"/>
</dbReference>
<dbReference type="EMBL" id="DQ164211">
    <property type="protein sequence ID" value="ABA43692.1"/>
    <property type="molecule type" value="Genomic_DNA"/>
</dbReference>
<keyword evidence="6 7" id="KW-0804">Transcription</keyword>
<dbReference type="CDD" id="cd02134">
    <property type="entry name" value="KH-II_NusA_rpt1"/>
    <property type="match status" value="1"/>
</dbReference>
<organism evidence="12">
    <name type="scientific">Spiroplasma kunkelii CR2-3x</name>
    <dbReference type="NCBI Taxonomy" id="273035"/>
    <lineage>
        <taxon>Bacteria</taxon>
        <taxon>Bacillati</taxon>
        <taxon>Mycoplasmatota</taxon>
        <taxon>Mollicutes</taxon>
        <taxon>Entomoplasmatales</taxon>
        <taxon>Spiroplasmataceae</taxon>
        <taxon>Spiroplasma</taxon>
    </lineage>
</organism>
<dbReference type="Gene3D" id="3.30.1480.10">
    <property type="entry name" value="NusA, N-terminal domain"/>
    <property type="match status" value="1"/>
</dbReference>
<evidence type="ECO:0000256" key="1">
    <source>
        <dbReference type="ARBA" id="ARBA00022472"/>
    </source>
</evidence>
<feature type="domain" description="Transcription factor NusA first KH" evidence="10">
    <location>
        <begin position="213"/>
        <end position="289"/>
    </location>
</feature>
<accession>Q0H8S9</accession>
<reference evidence="12" key="1">
    <citation type="submission" date="2005-08" db="EMBL/GenBank/DDBJ databases">
        <title>NusA: comparative properties, phylogeny, and use in detection of group 16SrI phytoplasmas.</title>
        <authorList>
            <person name="Shao J.Y."/>
            <person name="Jomantiene R."/>
            <person name="Dally E.L."/>
            <person name="Davis R.E."/>
        </authorList>
    </citation>
    <scope>NUCLEOTIDE SEQUENCE</scope>
    <source>
        <strain evidence="12">CR2-3x</strain>
    </source>
</reference>
<feature type="region of interest" description="Disordered" evidence="8">
    <location>
        <begin position="460"/>
        <end position="483"/>
    </location>
</feature>
<evidence type="ECO:0000256" key="4">
    <source>
        <dbReference type="ARBA" id="ARBA00022884"/>
    </source>
</evidence>
<evidence type="ECO:0000256" key="3">
    <source>
        <dbReference type="ARBA" id="ARBA00022814"/>
    </source>
</evidence>
<dbReference type="PROSITE" id="PS50084">
    <property type="entry name" value="KH_TYPE_1"/>
    <property type="match status" value="1"/>
</dbReference>
<dbReference type="InterPro" id="IPR012340">
    <property type="entry name" value="NA-bd_OB-fold"/>
</dbReference>
<dbReference type="PANTHER" id="PTHR22648:SF0">
    <property type="entry name" value="TRANSCRIPTION TERMINATION_ANTITERMINATION PROTEIN NUSA"/>
    <property type="match status" value="1"/>
</dbReference>
<evidence type="ECO:0000256" key="2">
    <source>
        <dbReference type="ARBA" id="ARBA00022490"/>
    </source>
</evidence>
<proteinExistence type="inferred from homology"/>
<dbReference type="Pfam" id="PF26594">
    <property type="entry name" value="KH_NusA_2nd"/>
    <property type="match status" value="1"/>
</dbReference>
<dbReference type="GO" id="GO:0005829">
    <property type="term" value="C:cytosol"/>
    <property type="evidence" value="ECO:0007669"/>
    <property type="project" value="TreeGrafter"/>
</dbReference>
<dbReference type="InterPro" id="IPR036555">
    <property type="entry name" value="NusA_N_sf"/>
</dbReference>
<dbReference type="InterPro" id="IPR010213">
    <property type="entry name" value="TF_NusA"/>
</dbReference>
<keyword evidence="2 7" id="KW-0963">Cytoplasm</keyword>
<comment type="subcellular location">
    <subcellularLocation>
        <location evidence="7">Cytoplasm</location>
    </subcellularLocation>
</comment>
<dbReference type="FunFam" id="3.30.300.20:FF:000002">
    <property type="entry name" value="Transcription termination/antitermination protein NusA"/>
    <property type="match status" value="1"/>
</dbReference>
<dbReference type="InterPro" id="IPR058582">
    <property type="entry name" value="KH_NusA_2nd"/>
</dbReference>
<evidence type="ECO:0000256" key="6">
    <source>
        <dbReference type="ARBA" id="ARBA00023163"/>
    </source>
</evidence>
<keyword evidence="1 7" id="KW-0806">Transcription termination</keyword>
<keyword evidence="4 7" id="KW-0694">RNA-binding</keyword>
<comment type="similarity">
    <text evidence="7">Belongs to the NusA family.</text>
</comment>
<comment type="function">
    <text evidence="7">Participates in both transcription termination and antitermination.</text>
</comment>
<dbReference type="GO" id="GO:0006353">
    <property type="term" value="P:DNA-templated transcription termination"/>
    <property type="evidence" value="ECO:0007669"/>
    <property type="project" value="UniProtKB-UniRule"/>
</dbReference>
<dbReference type="InterPro" id="IPR015946">
    <property type="entry name" value="KH_dom-like_a/b"/>
</dbReference>
<gene>
    <name evidence="7 12" type="primary">nusA</name>
</gene>
<dbReference type="AlphaFoldDB" id="Q0H8S9"/>
<dbReference type="Gene3D" id="3.30.300.20">
    <property type="match status" value="2"/>
</dbReference>
<dbReference type="GO" id="GO:0003700">
    <property type="term" value="F:DNA-binding transcription factor activity"/>
    <property type="evidence" value="ECO:0007669"/>
    <property type="project" value="InterPro"/>
</dbReference>
<dbReference type="InterPro" id="IPR009019">
    <property type="entry name" value="KH_sf_prok-type"/>
</dbReference>
<keyword evidence="3 7" id="KW-0889">Transcription antitermination</keyword>
<dbReference type="GO" id="GO:0003723">
    <property type="term" value="F:RNA binding"/>
    <property type="evidence" value="ECO:0007669"/>
    <property type="project" value="UniProtKB-UniRule"/>
</dbReference>
<dbReference type="Pfam" id="PF13184">
    <property type="entry name" value="KH_NusA_1st"/>
    <property type="match status" value="1"/>
</dbReference>
<dbReference type="InterPro" id="IPR030842">
    <property type="entry name" value="TF_NusA_bacterial"/>
</dbReference>
<dbReference type="GO" id="GO:0031564">
    <property type="term" value="P:transcription antitermination"/>
    <property type="evidence" value="ECO:0007669"/>
    <property type="project" value="UniProtKB-UniRule"/>
</dbReference>
<keyword evidence="5 7" id="KW-0805">Transcription regulation</keyword>
<evidence type="ECO:0000313" key="12">
    <source>
        <dbReference type="EMBL" id="ABA43692.1"/>
    </source>
</evidence>
<evidence type="ECO:0000256" key="5">
    <source>
        <dbReference type="ARBA" id="ARBA00023015"/>
    </source>
</evidence>
<dbReference type="CDD" id="cd22529">
    <property type="entry name" value="KH-II_NusA_rpt2"/>
    <property type="match status" value="1"/>
</dbReference>
<dbReference type="NCBIfam" id="TIGR01953">
    <property type="entry name" value="NusA"/>
    <property type="match status" value="1"/>
</dbReference>
<dbReference type="PANTHER" id="PTHR22648">
    <property type="entry name" value="TRANSCRIPTION TERMINATION FACTOR NUSA"/>
    <property type="match status" value="1"/>
</dbReference>
<dbReference type="FunFam" id="3.30.300.20:FF:000005">
    <property type="entry name" value="Transcription termination/antitermination protein NusA"/>
    <property type="match status" value="1"/>
</dbReference>
<evidence type="ECO:0000259" key="11">
    <source>
        <dbReference type="Pfam" id="PF26594"/>
    </source>
</evidence>
<comment type="subunit">
    <text evidence="7">Monomer. Binds directly to the core enzyme of the DNA-dependent RNA polymerase and to nascent RNA.</text>
</comment>
<evidence type="ECO:0000256" key="8">
    <source>
        <dbReference type="SAM" id="MobiDB-lite"/>
    </source>
</evidence>
<evidence type="ECO:0000256" key="7">
    <source>
        <dbReference type="HAMAP-Rule" id="MF_00945"/>
    </source>
</evidence>
<feature type="domain" description="NusA-like second KH" evidence="11">
    <location>
        <begin position="295"/>
        <end position="358"/>
    </location>
</feature>
<evidence type="ECO:0000259" key="10">
    <source>
        <dbReference type="Pfam" id="PF13184"/>
    </source>
</evidence>
<protein>
    <recommendedName>
        <fullName evidence="7">Transcription termination/antitermination protein NusA</fullName>
    </recommendedName>
</protein>
<dbReference type="SUPFAM" id="SSF50249">
    <property type="entry name" value="Nucleic acid-binding proteins"/>
    <property type="match status" value="1"/>
</dbReference>
<dbReference type="Pfam" id="PF08529">
    <property type="entry name" value="NusA_N"/>
    <property type="match status" value="1"/>
</dbReference>
<dbReference type="HAMAP" id="MF_00945_B">
    <property type="entry name" value="NusA_B"/>
    <property type="match status" value="1"/>
</dbReference>
<dbReference type="InterPro" id="IPR025249">
    <property type="entry name" value="TF_NusA_KH_1st"/>
</dbReference>
<dbReference type="InterPro" id="IPR013735">
    <property type="entry name" value="TF_NusA_N"/>
</dbReference>
<sequence length="483" mass="55052">MRLNFKKGMLYSMIDGAKLLSTIDEIVSEKQISRDLILDSIKEGIRKAYEKHFDPEATIIVEIHQKTGQIKVEKELTVVKKVEDDLLEIGLNEAKEKYGEQITIDDKVYEQVNSEEFSRLAIFQVGQIIKQQIKEAEKDSIFDEYIIQKGHLMTGVVIAAEEKYLLVEVERTFAYIPRKNLIFSEHFEVGQPITFLAEDVVKSKNAGQIIGSRTSNDFLYSLLEREIPEIFEQVIEVKAIARDPGRRSKIAVYSTNENIDPIGACVGSKGSRINKVTAELQDEKIDICIYNDNSQQFIINSLSPVKVISITTNDEEKEADVVVPDEQLSLAIGKGGSSAKLVAKLTKWKLNIMSYSEALTKQVEILWNGNLTTDELSALKVKLKDKIKPKAIVETNTVDITAGLPVEEFEIIEEQMAEETMILDEENYHVDDLTESTPKVLENEIQEIEDNLSYFESEQFENQDDDDDEINYDEYDDYYDQDK</sequence>